<organism evidence="1 2">
    <name type="scientific">Dryococelus australis</name>
    <dbReference type="NCBI Taxonomy" id="614101"/>
    <lineage>
        <taxon>Eukaryota</taxon>
        <taxon>Metazoa</taxon>
        <taxon>Ecdysozoa</taxon>
        <taxon>Arthropoda</taxon>
        <taxon>Hexapoda</taxon>
        <taxon>Insecta</taxon>
        <taxon>Pterygota</taxon>
        <taxon>Neoptera</taxon>
        <taxon>Polyneoptera</taxon>
        <taxon>Phasmatodea</taxon>
        <taxon>Verophasmatodea</taxon>
        <taxon>Anareolatae</taxon>
        <taxon>Phasmatidae</taxon>
        <taxon>Eurycanthinae</taxon>
        <taxon>Dryococelus</taxon>
    </lineage>
</organism>
<accession>A0ABQ9HMI8</accession>
<comment type="caution">
    <text evidence="1">The sequence shown here is derived from an EMBL/GenBank/DDBJ whole genome shotgun (WGS) entry which is preliminary data.</text>
</comment>
<reference evidence="1 2" key="1">
    <citation type="submission" date="2023-02" db="EMBL/GenBank/DDBJ databases">
        <title>LHISI_Scaffold_Assembly.</title>
        <authorList>
            <person name="Stuart O.P."/>
            <person name="Cleave R."/>
            <person name="Magrath M.J.L."/>
            <person name="Mikheyev A.S."/>
        </authorList>
    </citation>
    <scope>NUCLEOTIDE SEQUENCE [LARGE SCALE GENOMIC DNA]</scope>
    <source>
        <strain evidence="1">Daus_M_001</strain>
        <tissue evidence="1">Leg muscle</tissue>
    </source>
</reference>
<evidence type="ECO:0000313" key="1">
    <source>
        <dbReference type="EMBL" id="KAJ8885113.1"/>
    </source>
</evidence>
<dbReference type="EMBL" id="JARBHB010000004">
    <property type="protein sequence ID" value="KAJ8885113.1"/>
    <property type="molecule type" value="Genomic_DNA"/>
</dbReference>
<proteinExistence type="predicted"/>
<keyword evidence="2" id="KW-1185">Reference proteome</keyword>
<name>A0ABQ9HMI8_9NEOP</name>
<dbReference type="Proteomes" id="UP001159363">
    <property type="component" value="Chromosome X"/>
</dbReference>
<protein>
    <submittedName>
        <fullName evidence="1">Uncharacterized protein</fullName>
    </submittedName>
</protein>
<sequence length="126" mass="14693">MFEHNKLMSEVGSDGDLTGEEWTEILCRNEEDSCSLNEVLQFSGDKGKLNELTDKEKYERLLKFLKAEITGEAKSKLLARTMVDKWQVVKYVLEENYAVRRTPNFYSCKTISDKEKMSRRRVGELD</sequence>
<gene>
    <name evidence="1" type="ORF">PR048_011309</name>
</gene>
<evidence type="ECO:0000313" key="2">
    <source>
        <dbReference type="Proteomes" id="UP001159363"/>
    </source>
</evidence>